<keyword evidence="2" id="KW-0472">Membrane</keyword>
<keyword evidence="2" id="KW-0812">Transmembrane</keyword>
<dbReference type="RefSeq" id="WP_208496424.1">
    <property type="nucleotide sequence ID" value="NZ_JAGFNP010000005.1"/>
</dbReference>
<protein>
    <recommendedName>
        <fullName evidence="5">DUF4179 domain-containing protein</fullName>
    </recommendedName>
</protein>
<evidence type="ECO:0000313" key="4">
    <source>
        <dbReference type="Proteomes" id="UP000681341"/>
    </source>
</evidence>
<accession>A0ABS3U3Y8</accession>
<dbReference type="Proteomes" id="UP000681341">
    <property type="component" value="Unassembled WGS sequence"/>
</dbReference>
<keyword evidence="2" id="KW-1133">Transmembrane helix</keyword>
<evidence type="ECO:0000256" key="1">
    <source>
        <dbReference type="SAM" id="MobiDB-lite"/>
    </source>
</evidence>
<feature type="region of interest" description="Disordered" evidence="1">
    <location>
        <begin position="1"/>
        <end position="36"/>
    </location>
</feature>
<organism evidence="3 4">
    <name type="scientific">Glycomyces niveus</name>
    <dbReference type="NCBI Taxonomy" id="2820287"/>
    <lineage>
        <taxon>Bacteria</taxon>
        <taxon>Bacillati</taxon>
        <taxon>Actinomycetota</taxon>
        <taxon>Actinomycetes</taxon>
        <taxon>Glycomycetales</taxon>
        <taxon>Glycomycetaceae</taxon>
        <taxon>Glycomyces</taxon>
    </lineage>
</organism>
<sequence>MSESPSPQRWGEEHMIDLGALGEPAPAPGPDPAPGRRLPRIPNAALAYAAVAVALAAAVIAAVKWSPLHRPVAESTVLDFLEAVHEGDVEAALALTDQQDAEGPFLVPEALDSSWAITEVEQVAYEESDKGHANAQVYAEIEDLDGNRIGHRYHVVVDKGEAEIRRPMIEVEAWGSLDYLDLNGVRFAIDLDQGPAYIMLLPGFYEFYPDLPSTMELDGSPTMLALGNKFLSIEDDYVDTWMPTPWLVVSQEGEDGVNAAIREFYDACAADPEGEGCPFAFPEDPDREIELAPGEHWEVVSYPEVSADRLWYEHLAGFTLESSVAGEARARVEITEDGETRTALVSCPVWVNGLHAAFDDEGGFVIDPGDGLSEERCRAVVEIDE</sequence>
<keyword evidence="4" id="KW-1185">Reference proteome</keyword>
<dbReference type="EMBL" id="JAGFNP010000005">
    <property type="protein sequence ID" value="MBO3733491.1"/>
    <property type="molecule type" value="Genomic_DNA"/>
</dbReference>
<gene>
    <name evidence="3" type="ORF">J5V16_11700</name>
</gene>
<evidence type="ECO:0000313" key="3">
    <source>
        <dbReference type="EMBL" id="MBO3733491.1"/>
    </source>
</evidence>
<feature type="transmembrane region" description="Helical" evidence="2">
    <location>
        <begin position="45"/>
        <end position="65"/>
    </location>
</feature>
<comment type="caution">
    <text evidence="3">The sequence shown here is derived from an EMBL/GenBank/DDBJ whole genome shotgun (WGS) entry which is preliminary data.</text>
</comment>
<evidence type="ECO:0008006" key="5">
    <source>
        <dbReference type="Google" id="ProtNLM"/>
    </source>
</evidence>
<proteinExistence type="predicted"/>
<reference evidence="3 4" key="1">
    <citation type="submission" date="2021-03" db="EMBL/GenBank/DDBJ databases">
        <title>Glycomyces sp. nov., a novel actinomycete isolated from soil.</title>
        <authorList>
            <person name="Yang X."/>
            <person name="Xu X."/>
        </authorList>
    </citation>
    <scope>NUCLEOTIDE SEQUENCE [LARGE SCALE GENOMIC DNA]</scope>
    <source>
        <strain evidence="3 4">NEAU-S30</strain>
    </source>
</reference>
<name>A0ABS3U3Y8_9ACTN</name>
<evidence type="ECO:0000256" key="2">
    <source>
        <dbReference type="SAM" id="Phobius"/>
    </source>
</evidence>